<evidence type="ECO:0000256" key="5">
    <source>
        <dbReference type="ARBA" id="ARBA00022755"/>
    </source>
</evidence>
<comment type="pathway">
    <text evidence="2">Purine metabolism; IMP biosynthesis via de novo pathway; 5-formamido-1-(5-phospho-D-ribosyl)imidazole-4-carboxamide from 5-amino-1-(5-phospho-D-ribosyl)imidazole-4-carboxamide (10-formyl THF route): step 1/1.</text>
</comment>
<comment type="catalytic activity">
    <reaction evidence="9">
        <text>(6R)-10-formyltetrahydrofolate + 5-amino-1-(5-phospho-beta-D-ribosyl)imidazole-4-carboxamide = 5-formamido-1-(5-phospho-D-ribosyl)imidazole-4-carboxamide + (6S)-5,6,7,8-tetrahydrofolate</text>
        <dbReference type="Rhea" id="RHEA:22192"/>
        <dbReference type="ChEBI" id="CHEBI:57453"/>
        <dbReference type="ChEBI" id="CHEBI:58467"/>
        <dbReference type="ChEBI" id="CHEBI:58475"/>
        <dbReference type="ChEBI" id="CHEBI:195366"/>
        <dbReference type="EC" id="2.1.2.3"/>
    </reaction>
</comment>
<comment type="pathway">
    <text evidence="1">Purine metabolism; IMP biosynthesis via de novo pathway; IMP from 5-formamido-1-(5-phospho-D-ribosyl)imidazole-4-carboxamide: step 1/1.</text>
</comment>
<sequence length="518" mass="56537">MTNSPENTDRRQVSRVLISVSDKTKIIDLAKKLNNLGIEIVSTGGTSQVISDEGINVVSVDTVTNFPEMMGGRVKTLHPLIFGGILARDEDSKEVEEHNIGIFDMVICNLYPFREAISKNLDLASIIEQIDIGGPSLLRAAAKNHSRVAVVTDADDYDWIVDEIKLGGLNLLQRQDLALKAFRHTAEYDSTIQSELGSRFGDEGLPSSLHVTGLGSPPLRYGENPHQSAIFYSDLLSVTPSVSNAEQIQGKQLSYNNILDFDAALAMVTEFEEPSIVVVKHNNPCGAASADNLVEAYDSAINTDPMSSFGGIIALNREVNGDLSKKIISSFKEGVIAPSFNSEAREILSQKENLRVLETGSLDNYERSFSLRSIDQGWLMQESDEATIDISDCKVVTERHPTQEELDGLQFGWRIVKHVKSNAIVFTRQKCTVGIGAGQMSRIDSVKIATFKSIPNAQGTVMSSDAFFPFRDGIDEAAKAGVTAVIQPGGSLRDQEVIDAANENGIAMVFTGMRHFKH</sequence>
<dbReference type="Proteomes" id="UP000183615">
    <property type="component" value="Unassembled WGS sequence"/>
</dbReference>
<feature type="domain" description="MGS-like" evidence="11">
    <location>
        <begin position="8"/>
        <end position="152"/>
    </location>
</feature>
<dbReference type="Gene3D" id="3.40.140.20">
    <property type="match status" value="2"/>
</dbReference>
<evidence type="ECO:0000256" key="3">
    <source>
        <dbReference type="ARBA" id="ARBA00007667"/>
    </source>
</evidence>
<dbReference type="GO" id="GO:0003937">
    <property type="term" value="F:IMP cyclohydrolase activity"/>
    <property type="evidence" value="ECO:0007669"/>
    <property type="project" value="UniProtKB-EC"/>
</dbReference>
<protein>
    <submittedName>
        <fullName evidence="12">Bifunctional phosphoribosylaminoimidazolecarboxamide formyltransferase/IMP cyclohydrolase</fullName>
    </submittedName>
</protein>
<evidence type="ECO:0000256" key="9">
    <source>
        <dbReference type="ARBA" id="ARBA00050488"/>
    </source>
</evidence>
<evidence type="ECO:0000256" key="8">
    <source>
        <dbReference type="ARBA" id="ARBA00023268"/>
    </source>
</evidence>
<comment type="catalytic activity">
    <reaction evidence="10">
        <text>IMP + H2O = 5-formamido-1-(5-phospho-D-ribosyl)imidazole-4-carboxamide</text>
        <dbReference type="Rhea" id="RHEA:18445"/>
        <dbReference type="ChEBI" id="CHEBI:15377"/>
        <dbReference type="ChEBI" id="CHEBI:58053"/>
        <dbReference type="ChEBI" id="CHEBI:58467"/>
        <dbReference type="EC" id="3.5.4.10"/>
    </reaction>
</comment>
<evidence type="ECO:0000313" key="12">
    <source>
        <dbReference type="EMBL" id="OIR21609.1"/>
    </source>
</evidence>
<dbReference type="SUPFAM" id="SSF53927">
    <property type="entry name" value="Cytidine deaminase-like"/>
    <property type="match status" value="1"/>
</dbReference>
<comment type="similarity">
    <text evidence="3">Belongs to the PurH family.</text>
</comment>
<dbReference type="PROSITE" id="PS51855">
    <property type="entry name" value="MGS"/>
    <property type="match status" value="1"/>
</dbReference>
<dbReference type="Pfam" id="PF01808">
    <property type="entry name" value="AICARFT_IMPCHas"/>
    <property type="match status" value="1"/>
</dbReference>
<evidence type="ECO:0000256" key="4">
    <source>
        <dbReference type="ARBA" id="ARBA00022679"/>
    </source>
</evidence>
<dbReference type="EMBL" id="MIYZ01000039">
    <property type="protein sequence ID" value="OIR21609.1"/>
    <property type="molecule type" value="Genomic_DNA"/>
</dbReference>
<dbReference type="AlphaFoldDB" id="A0A1J5TKW9"/>
<dbReference type="Pfam" id="PF02142">
    <property type="entry name" value="MGS"/>
    <property type="match status" value="1"/>
</dbReference>
<gene>
    <name evidence="12" type="ORF">BET99_01930</name>
    <name evidence="13" type="ORF">BET99_03875</name>
</gene>
<dbReference type="EMBL" id="MIYZ01000009">
    <property type="protein sequence ID" value="OIR22707.1"/>
    <property type="molecule type" value="Genomic_DNA"/>
</dbReference>
<dbReference type="UniPathway" id="UPA00074">
    <property type="reaction ID" value="UER00133"/>
</dbReference>
<keyword evidence="7" id="KW-0665">Pyrimidine biosynthesis</keyword>
<evidence type="ECO:0000256" key="2">
    <source>
        <dbReference type="ARBA" id="ARBA00004954"/>
    </source>
</evidence>
<dbReference type="HAMAP" id="MF_00139">
    <property type="entry name" value="PurH"/>
    <property type="match status" value="1"/>
</dbReference>
<organism evidence="12 14">
    <name type="scientific">Marine Group III euryarchaeote CG-Epi2</name>
    <dbReference type="NCBI Taxonomy" id="1888996"/>
    <lineage>
        <taxon>Archaea</taxon>
        <taxon>Methanobacteriati</taxon>
        <taxon>Thermoplasmatota</taxon>
        <taxon>Thermoplasmata</taxon>
        <taxon>Candidatus Thermoprofundales</taxon>
    </lineage>
</organism>
<evidence type="ECO:0000259" key="11">
    <source>
        <dbReference type="PROSITE" id="PS51855"/>
    </source>
</evidence>
<dbReference type="FunFam" id="3.40.140.20:FF:000001">
    <property type="entry name" value="Bifunctional purine biosynthesis protein PurH"/>
    <property type="match status" value="1"/>
</dbReference>
<evidence type="ECO:0000256" key="6">
    <source>
        <dbReference type="ARBA" id="ARBA00022801"/>
    </source>
</evidence>
<comment type="caution">
    <text evidence="12">The sequence shown here is derived from an EMBL/GenBank/DDBJ whole genome shotgun (WGS) entry which is preliminary data.</text>
</comment>
<dbReference type="GO" id="GO:0004643">
    <property type="term" value="F:phosphoribosylaminoimidazolecarboxamide formyltransferase activity"/>
    <property type="evidence" value="ECO:0007669"/>
    <property type="project" value="UniProtKB-EC"/>
</dbReference>
<dbReference type="CDD" id="cd01421">
    <property type="entry name" value="IMPCH"/>
    <property type="match status" value="1"/>
</dbReference>
<accession>A0A1J5TKW9</accession>
<dbReference type="SUPFAM" id="SSF52335">
    <property type="entry name" value="Methylglyoxal synthase-like"/>
    <property type="match status" value="1"/>
</dbReference>
<keyword evidence="8" id="KW-0511">Multifunctional enzyme</keyword>
<dbReference type="PANTHER" id="PTHR11692">
    <property type="entry name" value="BIFUNCTIONAL PURINE BIOSYNTHESIS PROTEIN PURH"/>
    <property type="match status" value="1"/>
</dbReference>
<evidence type="ECO:0000256" key="10">
    <source>
        <dbReference type="ARBA" id="ARBA00050687"/>
    </source>
</evidence>
<dbReference type="NCBIfam" id="NF002049">
    <property type="entry name" value="PRK00881.1"/>
    <property type="match status" value="1"/>
</dbReference>
<dbReference type="InterPro" id="IPR002695">
    <property type="entry name" value="PurH-like"/>
</dbReference>
<proteinExistence type="inferred from homology"/>
<evidence type="ECO:0000256" key="7">
    <source>
        <dbReference type="ARBA" id="ARBA00022975"/>
    </source>
</evidence>
<dbReference type="GO" id="GO:0006221">
    <property type="term" value="P:pyrimidine nucleotide biosynthetic process"/>
    <property type="evidence" value="ECO:0007669"/>
    <property type="project" value="UniProtKB-KW"/>
</dbReference>
<dbReference type="InterPro" id="IPR024051">
    <property type="entry name" value="AICAR_Tfase_dup_dom_sf"/>
</dbReference>
<keyword evidence="5" id="KW-0658">Purine biosynthesis</keyword>
<evidence type="ECO:0000256" key="1">
    <source>
        <dbReference type="ARBA" id="ARBA00004844"/>
    </source>
</evidence>
<dbReference type="InterPro" id="IPR036914">
    <property type="entry name" value="MGS-like_dom_sf"/>
</dbReference>
<dbReference type="SMART" id="SM00851">
    <property type="entry name" value="MGS"/>
    <property type="match status" value="1"/>
</dbReference>
<name>A0A1J5TKW9_9ARCH</name>
<keyword evidence="6 12" id="KW-0378">Hydrolase</keyword>
<keyword evidence="4 12" id="KW-0808">Transferase</keyword>
<dbReference type="SMART" id="SM00798">
    <property type="entry name" value="AICARFT_IMPCHas"/>
    <property type="match status" value="1"/>
</dbReference>
<dbReference type="NCBIfam" id="TIGR00355">
    <property type="entry name" value="purH"/>
    <property type="match status" value="1"/>
</dbReference>
<dbReference type="InterPro" id="IPR011607">
    <property type="entry name" value="MGS-like_dom"/>
</dbReference>
<dbReference type="InterPro" id="IPR016193">
    <property type="entry name" value="Cytidine_deaminase-like"/>
</dbReference>
<dbReference type="Gene3D" id="3.40.50.1380">
    <property type="entry name" value="Methylglyoxal synthase-like domain"/>
    <property type="match status" value="1"/>
</dbReference>
<dbReference type="PANTHER" id="PTHR11692:SF0">
    <property type="entry name" value="BIFUNCTIONAL PURINE BIOSYNTHESIS PROTEIN ATIC"/>
    <property type="match status" value="1"/>
</dbReference>
<evidence type="ECO:0000313" key="14">
    <source>
        <dbReference type="Proteomes" id="UP000183615"/>
    </source>
</evidence>
<evidence type="ECO:0000313" key="13">
    <source>
        <dbReference type="EMBL" id="OIR22707.1"/>
    </source>
</evidence>
<dbReference type="PIRSF" id="PIRSF000414">
    <property type="entry name" value="AICARFT_IMPCHas"/>
    <property type="match status" value="1"/>
</dbReference>
<dbReference type="FunFam" id="3.40.50.1380:FF:000001">
    <property type="entry name" value="Bifunctional purine biosynthesis protein PurH"/>
    <property type="match status" value="1"/>
</dbReference>
<dbReference type="GO" id="GO:0006189">
    <property type="term" value="P:'de novo' IMP biosynthetic process"/>
    <property type="evidence" value="ECO:0007669"/>
    <property type="project" value="UniProtKB-UniPathway"/>
</dbReference>
<dbReference type="GO" id="GO:0005829">
    <property type="term" value="C:cytosol"/>
    <property type="evidence" value="ECO:0007669"/>
    <property type="project" value="TreeGrafter"/>
</dbReference>
<reference evidence="12 14" key="1">
    <citation type="submission" date="2016-08" db="EMBL/GenBank/DDBJ databases">
        <title>New Insights into Marine Group III Euryarchaeota, from dark to light.</title>
        <authorList>
            <person name="Haro-Moreno J.M."/>
            <person name="Rodriguez-Valera F."/>
            <person name="Lopez-Garcia P."/>
            <person name="Moreira D."/>
            <person name="Martin-Cuadrado A.B."/>
        </authorList>
    </citation>
    <scope>NUCLEOTIDE SEQUENCE [LARGE SCALE GENOMIC DNA]</scope>
    <source>
        <strain evidence="12">CG-Epi2</strain>
    </source>
</reference>